<keyword evidence="2" id="KW-0597">Phosphoprotein</keyword>
<evidence type="ECO:0000256" key="2">
    <source>
        <dbReference type="ARBA" id="ARBA00022553"/>
    </source>
</evidence>
<sequence length="183" mass="20689">MLILKHARPILLMALLVFGVTPCFSTVYYSKDEAMKLAFGDDAKVEMQSLFPTPEQVTEIERLAKVKMESKLFSFYVGKKQDQIIGYAAIESHNVRTKPETLMVVLDPQGNLRQVVTLAFHEPPEYQPPERWFNQLLNHTLDELSFSKDIQGVTGATLSTRASLNSARKVMAVFQVMIKPAKN</sequence>
<keyword evidence="5" id="KW-0249">Electron transport</keyword>
<dbReference type="OrthoDB" id="9811133at2"/>
<comment type="caution">
    <text evidence="7">The sequence shown here is derived from an EMBL/GenBank/DDBJ whole genome shotgun (WGS) entry which is preliminary data.</text>
</comment>
<feature type="domain" description="FMN-binding" evidence="6">
    <location>
        <begin position="101"/>
        <end position="170"/>
    </location>
</feature>
<dbReference type="EMBL" id="LUUI01000147">
    <property type="protein sequence ID" value="OAI10936.1"/>
    <property type="molecule type" value="Genomic_DNA"/>
</dbReference>
<evidence type="ECO:0000313" key="7">
    <source>
        <dbReference type="EMBL" id="OAI10936.1"/>
    </source>
</evidence>
<gene>
    <name evidence="7" type="ORF">A1359_15545</name>
</gene>
<dbReference type="Proteomes" id="UP000078476">
    <property type="component" value="Unassembled WGS sequence"/>
</dbReference>
<evidence type="ECO:0000313" key="8">
    <source>
        <dbReference type="Proteomes" id="UP000078476"/>
    </source>
</evidence>
<name>A0A177MZ09_9GAMM</name>
<reference evidence="7 8" key="1">
    <citation type="submission" date="2016-03" db="EMBL/GenBank/DDBJ databases">
        <authorList>
            <person name="Ploux O."/>
        </authorList>
    </citation>
    <scope>NUCLEOTIDE SEQUENCE [LARGE SCALE GENOMIC DNA]</scope>
    <source>
        <strain evidence="7 8">R-45370</strain>
    </source>
</reference>
<dbReference type="STRING" id="980561.A1359_15545"/>
<dbReference type="PANTHER" id="PTHR36118:SF1">
    <property type="entry name" value="ION-TRANSLOCATING OXIDOREDUCTASE COMPLEX SUBUNIT G"/>
    <property type="match status" value="1"/>
</dbReference>
<protein>
    <submittedName>
        <fullName evidence="7">FMN-binding protein</fullName>
    </submittedName>
</protein>
<dbReference type="Pfam" id="PF04205">
    <property type="entry name" value="FMN_bind"/>
    <property type="match status" value="1"/>
</dbReference>
<organism evidence="7 8">
    <name type="scientific">Methylomonas lenta</name>
    <dbReference type="NCBI Taxonomy" id="980561"/>
    <lineage>
        <taxon>Bacteria</taxon>
        <taxon>Pseudomonadati</taxon>
        <taxon>Pseudomonadota</taxon>
        <taxon>Gammaproteobacteria</taxon>
        <taxon>Methylococcales</taxon>
        <taxon>Methylococcaceae</taxon>
        <taxon>Methylomonas</taxon>
    </lineage>
</organism>
<evidence type="ECO:0000256" key="5">
    <source>
        <dbReference type="ARBA" id="ARBA00022982"/>
    </source>
</evidence>
<dbReference type="GO" id="GO:0009055">
    <property type="term" value="F:electron transfer activity"/>
    <property type="evidence" value="ECO:0007669"/>
    <property type="project" value="InterPro"/>
</dbReference>
<keyword evidence="8" id="KW-1185">Reference proteome</keyword>
<proteinExistence type="predicted"/>
<dbReference type="GO" id="GO:0005886">
    <property type="term" value="C:plasma membrane"/>
    <property type="evidence" value="ECO:0007669"/>
    <property type="project" value="InterPro"/>
</dbReference>
<evidence type="ECO:0000256" key="3">
    <source>
        <dbReference type="ARBA" id="ARBA00022630"/>
    </source>
</evidence>
<evidence type="ECO:0000256" key="1">
    <source>
        <dbReference type="ARBA" id="ARBA00022448"/>
    </source>
</evidence>
<accession>A0A177MZ09</accession>
<dbReference type="PANTHER" id="PTHR36118">
    <property type="entry name" value="ION-TRANSLOCATING OXIDOREDUCTASE COMPLEX SUBUNIT G"/>
    <property type="match status" value="1"/>
</dbReference>
<evidence type="ECO:0000256" key="4">
    <source>
        <dbReference type="ARBA" id="ARBA00022643"/>
    </source>
</evidence>
<evidence type="ECO:0000259" key="6">
    <source>
        <dbReference type="Pfam" id="PF04205"/>
    </source>
</evidence>
<keyword evidence="3" id="KW-0285">Flavoprotein</keyword>
<keyword evidence="1" id="KW-0813">Transport</keyword>
<dbReference type="GO" id="GO:0010181">
    <property type="term" value="F:FMN binding"/>
    <property type="evidence" value="ECO:0007669"/>
    <property type="project" value="InterPro"/>
</dbReference>
<dbReference type="InterPro" id="IPR010209">
    <property type="entry name" value="Ion_transpt_RnfG/RsxG"/>
</dbReference>
<dbReference type="InterPro" id="IPR007329">
    <property type="entry name" value="FMN-bd"/>
</dbReference>
<keyword evidence="4" id="KW-0288">FMN</keyword>
<dbReference type="GO" id="GO:0022900">
    <property type="term" value="P:electron transport chain"/>
    <property type="evidence" value="ECO:0007669"/>
    <property type="project" value="InterPro"/>
</dbReference>
<dbReference type="AlphaFoldDB" id="A0A177MZ09"/>